<dbReference type="SUPFAM" id="SSF51197">
    <property type="entry name" value="Clavaminate synthase-like"/>
    <property type="match status" value="1"/>
</dbReference>
<organism evidence="2">
    <name type="scientific">marine metagenome</name>
    <dbReference type="NCBI Taxonomy" id="408172"/>
    <lineage>
        <taxon>unclassified sequences</taxon>
        <taxon>metagenomes</taxon>
        <taxon>ecological metagenomes</taxon>
    </lineage>
</organism>
<accession>A0A382WFQ5</accession>
<name>A0A382WFQ5_9ZZZZ</name>
<dbReference type="Gene3D" id="3.60.130.10">
    <property type="entry name" value="Clavaminate synthase-like"/>
    <property type="match status" value="1"/>
</dbReference>
<dbReference type="GO" id="GO:0016491">
    <property type="term" value="F:oxidoreductase activity"/>
    <property type="evidence" value="ECO:0007669"/>
    <property type="project" value="UniProtKB-KW"/>
</dbReference>
<proteinExistence type="predicted"/>
<dbReference type="InterPro" id="IPR042098">
    <property type="entry name" value="TauD-like_sf"/>
</dbReference>
<dbReference type="EMBL" id="UINC01159067">
    <property type="protein sequence ID" value="SVD56948.1"/>
    <property type="molecule type" value="Genomic_DNA"/>
</dbReference>
<protein>
    <submittedName>
        <fullName evidence="2">Uncharacterized protein</fullName>
    </submittedName>
</protein>
<dbReference type="AlphaFoldDB" id="A0A382WFQ5"/>
<evidence type="ECO:0000313" key="2">
    <source>
        <dbReference type="EMBL" id="SVD56948.1"/>
    </source>
</evidence>
<sequence length="149" mass="17068">MIIQDKTLGAIDPIEASQLTATNGYLIIENSGASPEEYAEWALEFGYHVSPDIWCTDKEHSEYFWRVTNQEVDGENKGLFADDELDWHSNLVPYCDAQEVVGLYAKTITYPTETWICTSIPYFQTLSKDMQEFYKSLSTILWKPGHNTP</sequence>
<reference evidence="2" key="1">
    <citation type="submission" date="2018-05" db="EMBL/GenBank/DDBJ databases">
        <authorList>
            <person name="Lanie J.A."/>
            <person name="Ng W.-L."/>
            <person name="Kazmierczak K.M."/>
            <person name="Andrzejewski T.M."/>
            <person name="Davidsen T.M."/>
            <person name="Wayne K.J."/>
            <person name="Tettelin H."/>
            <person name="Glass J.I."/>
            <person name="Rusch D."/>
            <person name="Podicherti R."/>
            <person name="Tsui H.-C.T."/>
            <person name="Winkler M.E."/>
        </authorList>
    </citation>
    <scope>NUCLEOTIDE SEQUENCE</scope>
</reference>
<evidence type="ECO:0000256" key="1">
    <source>
        <dbReference type="ARBA" id="ARBA00023002"/>
    </source>
</evidence>
<gene>
    <name evidence="2" type="ORF">METZ01_LOCUS409802</name>
</gene>
<feature type="non-terminal residue" evidence="2">
    <location>
        <position position="149"/>
    </location>
</feature>
<keyword evidence="1" id="KW-0560">Oxidoreductase</keyword>